<keyword evidence="3 6" id="KW-0812">Transmembrane</keyword>
<proteinExistence type="predicted"/>
<dbReference type="OrthoDB" id="5243064at2"/>
<dbReference type="Pfam" id="PF00482">
    <property type="entry name" value="T2SSF"/>
    <property type="match status" value="1"/>
</dbReference>
<keyword evidence="10" id="KW-1185">Reference proteome</keyword>
<dbReference type="EMBL" id="RBDY01000002">
    <property type="protein sequence ID" value="RKN26410.1"/>
    <property type="molecule type" value="Genomic_DNA"/>
</dbReference>
<evidence type="ECO:0000256" key="4">
    <source>
        <dbReference type="ARBA" id="ARBA00022989"/>
    </source>
</evidence>
<keyword evidence="5 6" id="KW-0472">Membrane</keyword>
<sequence length="298" mass="31031">MTAILLGAVFGTGLVVFAAGLRPPRPALASLLAALSHPAANPEVAEKRRPASALARCGARAVPGLRALGLPTAALRADLEVAERTVEDHLAAKAASAGVGLFAPWLASGLFCLGTASWVGWWLPTSASLLLAACLFFLPDAEVRQLARRRRAGLRHTLTVVLDLTVIALAGGAGVQQALDDASRAPRGWAAGRIRREIQASTVTRTSPWIHLGQLGERTGVAELSELAATISLAGTEGAKVRTSLEAKARAMRRRQLTEAEGAAQAATERMALPIVLQFLGFLIFIGTPALSAVLAGL</sequence>
<reference evidence="10 11" key="1">
    <citation type="submission" date="2018-09" db="EMBL/GenBank/DDBJ databases">
        <title>Streptomyces sp. nov. DS1-2, an endophytic actinomycete isolated from roots of Dendrobium scabrilingue.</title>
        <authorList>
            <person name="Kuncharoen N."/>
            <person name="Kudo T."/>
            <person name="Ohkuma M."/>
            <person name="Yuki M."/>
            <person name="Tanasupawat S."/>
        </authorList>
    </citation>
    <scope>NUCLEOTIDE SEQUENCE [LARGE SCALE GENOMIC DNA]</scope>
    <source>
        <strain evidence="8 11">AZ1-7</strain>
        <strain evidence="9 10">DS1-2</strain>
    </source>
</reference>
<evidence type="ECO:0000256" key="5">
    <source>
        <dbReference type="ARBA" id="ARBA00023136"/>
    </source>
</evidence>
<dbReference type="GO" id="GO:0005886">
    <property type="term" value="C:plasma membrane"/>
    <property type="evidence" value="ECO:0007669"/>
    <property type="project" value="UniProtKB-SubCell"/>
</dbReference>
<gene>
    <name evidence="9" type="ORF">D7318_03155</name>
    <name evidence="8" type="ORF">D7319_06505</name>
</gene>
<evidence type="ECO:0000313" key="10">
    <source>
        <dbReference type="Proteomes" id="UP000268652"/>
    </source>
</evidence>
<organism evidence="8 11">
    <name type="scientific">Streptomyces radicis</name>
    <dbReference type="NCBI Taxonomy" id="1750517"/>
    <lineage>
        <taxon>Bacteria</taxon>
        <taxon>Bacillati</taxon>
        <taxon>Actinomycetota</taxon>
        <taxon>Actinomycetes</taxon>
        <taxon>Kitasatosporales</taxon>
        <taxon>Streptomycetaceae</taxon>
        <taxon>Streptomyces</taxon>
    </lineage>
</organism>
<evidence type="ECO:0000256" key="1">
    <source>
        <dbReference type="ARBA" id="ARBA00004651"/>
    </source>
</evidence>
<dbReference type="InterPro" id="IPR018076">
    <property type="entry name" value="T2SS_GspF_dom"/>
</dbReference>
<evidence type="ECO:0000259" key="7">
    <source>
        <dbReference type="Pfam" id="PF00482"/>
    </source>
</evidence>
<dbReference type="AlphaFoldDB" id="A0A3A9WG26"/>
<accession>A0A3A9WG26</accession>
<comment type="subcellular location">
    <subcellularLocation>
        <location evidence="1">Cell membrane</location>
        <topology evidence="1">Multi-pass membrane protein</topology>
    </subcellularLocation>
</comment>
<evidence type="ECO:0000313" key="9">
    <source>
        <dbReference type="EMBL" id="RKN26410.1"/>
    </source>
</evidence>
<evidence type="ECO:0000256" key="3">
    <source>
        <dbReference type="ARBA" id="ARBA00022692"/>
    </source>
</evidence>
<dbReference type="Proteomes" id="UP000275024">
    <property type="component" value="Unassembled WGS sequence"/>
</dbReference>
<keyword evidence="4 6" id="KW-1133">Transmembrane helix</keyword>
<feature type="transmembrane region" description="Helical" evidence="6">
    <location>
        <begin position="118"/>
        <end position="138"/>
    </location>
</feature>
<dbReference type="EMBL" id="RBDX01000003">
    <property type="protein sequence ID" value="RKN11572.1"/>
    <property type="molecule type" value="Genomic_DNA"/>
</dbReference>
<dbReference type="Proteomes" id="UP000268652">
    <property type="component" value="Unassembled WGS sequence"/>
</dbReference>
<protein>
    <submittedName>
        <fullName evidence="8">Type II secretion protein F</fullName>
    </submittedName>
</protein>
<evidence type="ECO:0000256" key="2">
    <source>
        <dbReference type="ARBA" id="ARBA00022475"/>
    </source>
</evidence>
<feature type="transmembrane region" description="Helical" evidence="6">
    <location>
        <begin position="275"/>
        <end position="296"/>
    </location>
</feature>
<feature type="transmembrane region" description="Helical" evidence="6">
    <location>
        <begin position="158"/>
        <end position="179"/>
    </location>
</feature>
<evidence type="ECO:0000256" key="6">
    <source>
        <dbReference type="SAM" id="Phobius"/>
    </source>
</evidence>
<comment type="caution">
    <text evidence="8">The sequence shown here is derived from an EMBL/GenBank/DDBJ whole genome shotgun (WGS) entry which is preliminary data.</text>
</comment>
<dbReference type="PANTHER" id="PTHR35007">
    <property type="entry name" value="INTEGRAL MEMBRANE PROTEIN-RELATED"/>
    <property type="match status" value="1"/>
</dbReference>
<evidence type="ECO:0000313" key="8">
    <source>
        <dbReference type="EMBL" id="RKN11572.1"/>
    </source>
</evidence>
<dbReference type="RefSeq" id="WP_120695294.1">
    <property type="nucleotide sequence ID" value="NZ_RBDX01000003.1"/>
</dbReference>
<feature type="domain" description="Type II secretion system protein GspF" evidence="7">
    <location>
        <begin position="162"/>
        <end position="289"/>
    </location>
</feature>
<name>A0A3A9WG26_9ACTN</name>
<dbReference type="PANTHER" id="PTHR35007:SF1">
    <property type="entry name" value="PILUS ASSEMBLY PROTEIN"/>
    <property type="match status" value="1"/>
</dbReference>
<evidence type="ECO:0000313" key="11">
    <source>
        <dbReference type="Proteomes" id="UP000275024"/>
    </source>
</evidence>
<keyword evidence="2" id="KW-1003">Cell membrane</keyword>